<feature type="compositionally biased region" description="Acidic residues" evidence="1">
    <location>
        <begin position="98"/>
        <end position="109"/>
    </location>
</feature>
<evidence type="ECO:0000256" key="1">
    <source>
        <dbReference type="SAM" id="MobiDB-lite"/>
    </source>
</evidence>
<dbReference type="Proteomes" id="UP001154329">
    <property type="component" value="Chromosome 1"/>
</dbReference>
<protein>
    <submittedName>
        <fullName evidence="2">Uncharacterized protein</fullName>
    </submittedName>
</protein>
<dbReference type="AlphaFoldDB" id="A0A9P0IJA2"/>
<accession>A0A9P0IJA2</accession>
<organism evidence="2 3">
    <name type="scientific">Aphis gossypii</name>
    <name type="common">Cotton aphid</name>
    <dbReference type="NCBI Taxonomy" id="80765"/>
    <lineage>
        <taxon>Eukaryota</taxon>
        <taxon>Metazoa</taxon>
        <taxon>Ecdysozoa</taxon>
        <taxon>Arthropoda</taxon>
        <taxon>Hexapoda</taxon>
        <taxon>Insecta</taxon>
        <taxon>Pterygota</taxon>
        <taxon>Neoptera</taxon>
        <taxon>Paraneoptera</taxon>
        <taxon>Hemiptera</taxon>
        <taxon>Sternorrhyncha</taxon>
        <taxon>Aphidomorpha</taxon>
        <taxon>Aphidoidea</taxon>
        <taxon>Aphididae</taxon>
        <taxon>Aphidini</taxon>
        <taxon>Aphis</taxon>
        <taxon>Aphis</taxon>
    </lineage>
</organism>
<proteinExistence type="predicted"/>
<evidence type="ECO:0000313" key="3">
    <source>
        <dbReference type="Proteomes" id="UP001154329"/>
    </source>
</evidence>
<keyword evidence="3" id="KW-1185">Reference proteome</keyword>
<evidence type="ECO:0000313" key="2">
    <source>
        <dbReference type="EMBL" id="CAH1708440.1"/>
    </source>
</evidence>
<dbReference type="EMBL" id="OU899034">
    <property type="protein sequence ID" value="CAH1708440.1"/>
    <property type="molecule type" value="Genomic_DNA"/>
</dbReference>
<gene>
    <name evidence="2" type="ORF">APHIGO_LOCUS424</name>
</gene>
<reference evidence="2" key="1">
    <citation type="submission" date="2022-02" db="EMBL/GenBank/DDBJ databases">
        <authorList>
            <person name="King R."/>
        </authorList>
    </citation>
    <scope>NUCLEOTIDE SEQUENCE</scope>
</reference>
<reference evidence="2" key="2">
    <citation type="submission" date="2022-10" db="EMBL/GenBank/DDBJ databases">
        <authorList>
            <consortium name="ENA_rothamsted_submissions"/>
            <consortium name="culmorum"/>
            <person name="King R."/>
        </authorList>
    </citation>
    <scope>NUCLEOTIDE SEQUENCE</scope>
</reference>
<feature type="region of interest" description="Disordered" evidence="1">
    <location>
        <begin position="139"/>
        <end position="163"/>
    </location>
</feature>
<name>A0A9P0IJA2_APHGO</name>
<feature type="region of interest" description="Disordered" evidence="1">
    <location>
        <begin position="93"/>
        <end position="127"/>
    </location>
</feature>
<sequence length="190" mass="21725">MEYYTKTLYFLKRKRQIEDEHNYPKRIKNIVQTIDEDDVLLIDSDYRFSDEEDNIEYRDLLNKKTPKENEIIRSSIIDLTGDDEAGSIISITSSVEESSSDEDNDDDDFSSTSNTNDTYSAHDIIDPTVEDDDIISITSSVEESSSDEDNDDDDFSSTSNTNDSYNAHDIIDLTVEDDDIISIVCTHILF</sequence>
<feature type="compositionally biased region" description="Acidic residues" evidence="1">
    <location>
        <begin position="144"/>
        <end position="155"/>
    </location>
</feature>